<dbReference type="AlphaFoldDB" id="A0A2N8KWT7"/>
<sequence length="234" mass="25000">MGNDPMSVSMSSRHHDRAPGTCTLAVFSQKGGSGKSTLAIHLSVLAARGRKVLLVDADPQGTVSAWAETRQRPDPLVVRADPSSITEIVSHATTERFELVIVDCPPHAAAGTTALLRVADHIVIPVQPSMPDIAATRRTVALTTAAGKPHSFVINRAPARALEVQQAIDALTPAGPVAPVTIGDRRAFSRALTDGLAVSERAKDEDKAVLEILRYYLWLDSHLLEIERCNRAAA</sequence>
<dbReference type="PIRSF" id="PIRSF009320">
    <property type="entry name" value="Nuc_binding_HP_1000"/>
    <property type="match status" value="1"/>
</dbReference>
<dbReference type="Gene3D" id="3.40.50.300">
    <property type="entry name" value="P-loop containing nucleotide triphosphate hydrolases"/>
    <property type="match status" value="1"/>
</dbReference>
<organism evidence="2 3">
    <name type="scientific">Kinneretia aquatilis</name>
    <dbReference type="NCBI Taxonomy" id="2070761"/>
    <lineage>
        <taxon>Bacteria</taxon>
        <taxon>Pseudomonadati</taxon>
        <taxon>Pseudomonadota</taxon>
        <taxon>Betaproteobacteria</taxon>
        <taxon>Burkholderiales</taxon>
        <taxon>Sphaerotilaceae</taxon>
        <taxon>Roseateles</taxon>
    </lineage>
</organism>
<dbReference type="CDD" id="cd02042">
    <property type="entry name" value="ParAB_family"/>
    <property type="match status" value="1"/>
</dbReference>
<dbReference type="Proteomes" id="UP000235916">
    <property type="component" value="Unassembled WGS sequence"/>
</dbReference>
<protein>
    <submittedName>
        <fullName evidence="2">ATPase</fullName>
    </submittedName>
</protein>
<evidence type="ECO:0000313" key="3">
    <source>
        <dbReference type="Proteomes" id="UP000235916"/>
    </source>
</evidence>
<proteinExistence type="predicted"/>
<dbReference type="Pfam" id="PF01656">
    <property type="entry name" value="CbiA"/>
    <property type="match status" value="1"/>
</dbReference>
<comment type="caution">
    <text evidence="2">The sequence shown here is derived from an EMBL/GenBank/DDBJ whole genome shotgun (WGS) entry which is preliminary data.</text>
</comment>
<name>A0A2N8KWT7_9BURK</name>
<dbReference type="EMBL" id="POSP01000003">
    <property type="protein sequence ID" value="PND37924.1"/>
    <property type="molecule type" value="Genomic_DNA"/>
</dbReference>
<keyword evidence="3" id="KW-1185">Reference proteome</keyword>
<dbReference type="PANTHER" id="PTHR13696">
    <property type="entry name" value="P-LOOP CONTAINING NUCLEOSIDE TRIPHOSPHATE HYDROLASE"/>
    <property type="match status" value="1"/>
</dbReference>
<dbReference type="InterPro" id="IPR027417">
    <property type="entry name" value="P-loop_NTPase"/>
</dbReference>
<dbReference type="RefSeq" id="WP_102767844.1">
    <property type="nucleotide sequence ID" value="NZ_POSP01000003.1"/>
</dbReference>
<evidence type="ECO:0000259" key="1">
    <source>
        <dbReference type="Pfam" id="PF01656"/>
    </source>
</evidence>
<evidence type="ECO:0000313" key="2">
    <source>
        <dbReference type="EMBL" id="PND37924.1"/>
    </source>
</evidence>
<dbReference type="InterPro" id="IPR002586">
    <property type="entry name" value="CobQ/CobB/MinD/ParA_Nub-bd_dom"/>
</dbReference>
<reference evidence="2 3" key="1">
    <citation type="submission" date="2018-01" db="EMBL/GenBank/DDBJ databases">
        <title>Draft genome sequence of Paucibacter aquatile CR182 isolated from freshwater of the Nakdong River.</title>
        <authorList>
            <person name="Choi A."/>
            <person name="Chung E.J."/>
        </authorList>
    </citation>
    <scope>NUCLEOTIDE SEQUENCE [LARGE SCALE GENOMIC DNA]</scope>
    <source>
        <strain evidence="2 3">CR182</strain>
    </source>
</reference>
<gene>
    <name evidence="2" type="ORF">C1O66_10555</name>
</gene>
<feature type="domain" description="CobQ/CobB/MinD/ParA nucleotide binding" evidence="1">
    <location>
        <begin position="24"/>
        <end position="196"/>
    </location>
</feature>
<dbReference type="InterPro" id="IPR050678">
    <property type="entry name" value="DNA_Partitioning_ATPase"/>
</dbReference>
<dbReference type="SUPFAM" id="SSF52540">
    <property type="entry name" value="P-loop containing nucleoside triphosphate hydrolases"/>
    <property type="match status" value="1"/>
</dbReference>
<dbReference type="PANTHER" id="PTHR13696:SF96">
    <property type="entry name" value="COBQ_COBB_MIND_PARA NUCLEOTIDE BINDING DOMAIN-CONTAINING PROTEIN"/>
    <property type="match status" value="1"/>
</dbReference>
<accession>A0A2N8KWT7</accession>